<feature type="non-terminal residue" evidence="6">
    <location>
        <position position="483"/>
    </location>
</feature>
<dbReference type="InterPro" id="IPR032821">
    <property type="entry name" value="PKS_assoc"/>
</dbReference>
<organism evidence="6 7">
    <name type="scientific">Streptosporangium nondiastaticum</name>
    <dbReference type="NCBI Taxonomy" id="35764"/>
    <lineage>
        <taxon>Bacteria</taxon>
        <taxon>Bacillati</taxon>
        <taxon>Actinomycetota</taxon>
        <taxon>Actinomycetes</taxon>
        <taxon>Streptosporangiales</taxon>
        <taxon>Streptosporangiaceae</taxon>
        <taxon>Streptosporangium</taxon>
    </lineage>
</organism>
<keyword evidence="7" id="KW-1185">Reference proteome</keyword>
<evidence type="ECO:0000256" key="4">
    <source>
        <dbReference type="SAM" id="MobiDB-lite"/>
    </source>
</evidence>
<keyword evidence="1" id="KW-0596">Phosphopantetheine</keyword>
<dbReference type="InterPro" id="IPR014031">
    <property type="entry name" value="Ketoacyl_synth_C"/>
</dbReference>
<dbReference type="InterPro" id="IPR014030">
    <property type="entry name" value="Ketoacyl_synth_N"/>
</dbReference>
<dbReference type="GO" id="GO:0006633">
    <property type="term" value="P:fatty acid biosynthetic process"/>
    <property type="evidence" value="ECO:0007669"/>
    <property type="project" value="InterPro"/>
</dbReference>
<evidence type="ECO:0000313" key="6">
    <source>
        <dbReference type="EMBL" id="PSJ24041.1"/>
    </source>
</evidence>
<evidence type="ECO:0000313" key="7">
    <source>
        <dbReference type="Proteomes" id="UP000242427"/>
    </source>
</evidence>
<sequence>MRHRQDAVRHQPCGLTHEPGPPGKVVRVHPEGSEDSAENDRAVAVVGAACRLPGGIGDLAALWEALEQGRDLITRVPEDRFETARFVDPSAPRPGKSRTAAGGFLDDIAGFDAGYFGISPREAAQMDPQQRLLLELTAEALDDAAIDPAALAGSDTAVFVGISDASYGAQQMLRIEGVDAYTMAGGAVSIAANRISYAFDLRGPSMAVDTACSSALVALDRACRTLREGTSRTAVSAGVNVLLSPYPFVGFSQASMLSPRGRCAAFSAEADGYVRAEGGGVVVLKLLRDALADGDRIHGVILATAVGSDGRTAGLSLPNPRAQEALLTSVYAQAGVDPDEVVYLEAHGTGTSAGDPAECEAVGRALGTRRRRGALPVGSVKSNLGHLEPASGMAGLLKALLVLRHRRIPATLHALPLSPEIDFAGLGLAPATEARPVDGDAGRPVVGVNSFGFGGANAHAVVAAAPPPPPRARRAAPRSRTLP</sequence>
<evidence type="ECO:0000256" key="1">
    <source>
        <dbReference type="ARBA" id="ARBA00022450"/>
    </source>
</evidence>
<dbReference type="SUPFAM" id="SSF53901">
    <property type="entry name" value="Thiolase-like"/>
    <property type="match status" value="1"/>
</dbReference>
<dbReference type="SMART" id="SM00825">
    <property type="entry name" value="PKS_KS"/>
    <property type="match status" value="1"/>
</dbReference>
<feature type="region of interest" description="Disordered" evidence="4">
    <location>
        <begin position="461"/>
        <end position="483"/>
    </location>
</feature>
<name>A0A9X7PDQ2_9ACTN</name>
<dbReference type="GO" id="GO:0004312">
    <property type="term" value="F:fatty acid synthase activity"/>
    <property type="evidence" value="ECO:0007669"/>
    <property type="project" value="TreeGrafter"/>
</dbReference>
<dbReference type="InterPro" id="IPR018201">
    <property type="entry name" value="Ketoacyl_synth_AS"/>
</dbReference>
<dbReference type="Pfam" id="PF00109">
    <property type="entry name" value="ketoacyl-synt"/>
    <property type="match status" value="1"/>
</dbReference>
<reference evidence="6 7" key="1">
    <citation type="submission" date="2018-03" db="EMBL/GenBank/DDBJ databases">
        <title>Chitinolytic properties of Streptosporangium nondiastaticum TBG75A20.</title>
        <authorList>
            <person name="Gayathri V."/>
            <person name="Shiburaj S."/>
        </authorList>
    </citation>
    <scope>NUCLEOTIDE SEQUENCE [LARGE SCALE GENOMIC DNA]</scope>
    <source>
        <strain evidence="6 7">TBG75A20</strain>
    </source>
</reference>
<dbReference type="EMBL" id="PXWG01000271">
    <property type="protein sequence ID" value="PSJ24041.1"/>
    <property type="molecule type" value="Genomic_DNA"/>
</dbReference>
<dbReference type="Pfam" id="PF02801">
    <property type="entry name" value="Ketoacyl-synt_C"/>
    <property type="match status" value="1"/>
</dbReference>
<proteinExistence type="predicted"/>
<protein>
    <submittedName>
        <fullName evidence="6">Beta-ketoacyl synthase</fullName>
    </submittedName>
</protein>
<accession>A0A9X7PDQ2</accession>
<dbReference type="OrthoDB" id="4537517at2"/>
<dbReference type="Pfam" id="PF16197">
    <property type="entry name" value="KAsynt_C_assoc"/>
    <property type="match status" value="1"/>
</dbReference>
<dbReference type="InterPro" id="IPR016039">
    <property type="entry name" value="Thiolase-like"/>
</dbReference>
<dbReference type="Proteomes" id="UP000242427">
    <property type="component" value="Unassembled WGS sequence"/>
</dbReference>
<dbReference type="InterPro" id="IPR020841">
    <property type="entry name" value="PKS_Beta-ketoAc_synthase_dom"/>
</dbReference>
<gene>
    <name evidence="6" type="ORF">B7P34_35565</name>
</gene>
<dbReference type="InterPro" id="IPR050091">
    <property type="entry name" value="PKS_NRPS_Biosynth_Enz"/>
</dbReference>
<dbReference type="PROSITE" id="PS00606">
    <property type="entry name" value="KS3_1"/>
    <property type="match status" value="1"/>
</dbReference>
<dbReference type="PANTHER" id="PTHR43775:SF37">
    <property type="entry name" value="SI:DKEY-61P9.11"/>
    <property type="match status" value="1"/>
</dbReference>
<keyword evidence="2" id="KW-0597">Phosphoprotein</keyword>
<dbReference type="GO" id="GO:0004315">
    <property type="term" value="F:3-oxoacyl-[acyl-carrier-protein] synthase activity"/>
    <property type="evidence" value="ECO:0007669"/>
    <property type="project" value="InterPro"/>
</dbReference>
<feature type="domain" description="Ketosynthase family 3 (KS3)" evidence="5">
    <location>
        <begin position="40"/>
        <end position="464"/>
    </location>
</feature>
<evidence type="ECO:0000259" key="5">
    <source>
        <dbReference type="PROSITE" id="PS52004"/>
    </source>
</evidence>
<evidence type="ECO:0000256" key="3">
    <source>
        <dbReference type="ARBA" id="ARBA00022679"/>
    </source>
</evidence>
<dbReference type="PROSITE" id="PS52004">
    <property type="entry name" value="KS3_2"/>
    <property type="match status" value="1"/>
</dbReference>
<dbReference type="Gene3D" id="3.40.47.10">
    <property type="match status" value="1"/>
</dbReference>
<dbReference type="AlphaFoldDB" id="A0A9X7PDQ2"/>
<evidence type="ECO:0000256" key="2">
    <source>
        <dbReference type="ARBA" id="ARBA00022553"/>
    </source>
</evidence>
<dbReference type="CDD" id="cd00833">
    <property type="entry name" value="PKS"/>
    <property type="match status" value="1"/>
</dbReference>
<keyword evidence="3" id="KW-0808">Transferase</keyword>
<dbReference type="PANTHER" id="PTHR43775">
    <property type="entry name" value="FATTY ACID SYNTHASE"/>
    <property type="match status" value="1"/>
</dbReference>
<feature type="region of interest" description="Disordered" evidence="4">
    <location>
        <begin position="1"/>
        <end position="23"/>
    </location>
</feature>
<comment type="caution">
    <text evidence="6">The sequence shown here is derived from an EMBL/GenBank/DDBJ whole genome shotgun (WGS) entry which is preliminary data.</text>
</comment>